<dbReference type="PROSITE" id="PS50896">
    <property type="entry name" value="LISH"/>
    <property type="match status" value="1"/>
</dbReference>
<evidence type="ECO:0000313" key="5">
    <source>
        <dbReference type="Proteomes" id="UP000751190"/>
    </source>
</evidence>
<keyword evidence="5" id="KW-1185">Reference proteome</keyword>
<dbReference type="AlphaFoldDB" id="A0A8J6CIR1"/>
<dbReference type="PANTHER" id="PTHR19848:SF8">
    <property type="entry name" value="F-BOX AND WD REPEAT DOMAIN CONTAINING 7"/>
    <property type="match status" value="1"/>
</dbReference>
<organism evidence="4 5">
    <name type="scientific">Diacronema lutheri</name>
    <name type="common">Unicellular marine alga</name>
    <name type="synonym">Monochrysis lutheri</name>
    <dbReference type="NCBI Taxonomy" id="2081491"/>
    <lineage>
        <taxon>Eukaryota</taxon>
        <taxon>Haptista</taxon>
        <taxon>Haptophyta</taxon>
        <taxon>Pavlovophyceae</taxon>
        <taxon>Pavlovales</taxon>
        <taxon>Pavlovaceae</taxon>
        <taxon>Diacronema</taxon>
    </lineage>
</organism>
<dbReference type="InterPro" id="IPR036322">
    <property type="entry name" value="WD40_repeat_dom_sf"/>
</dbReference>
<dbReference type="SMART" id="SM00320">
    <property type="entry name" value="WD40"/>
    <property type="match status" value="6"/>
</dbReference>
<dbReference type="OrthoDB" id="1932312at2759"/>
<feature type="repeat" description="WD" evidence="3">
    <location>
        <begin position="131"/>
        <end position="173"/>
    </location>
</feature>
<dbReference type="EMBL" id="JAGTXO010000003">
    <property type="protein sequence ID" value="KAG8469118.1"/>
    <property type="molecule type" value="Genomic_DNA"/>
</dbReference>
<dbReference type="OMA" id="GHKAGPY"/>
<name>A0A8J6CIR1_DIALT</name>
<proteinExistence type="predicted"/>
<dbReference type="InterPro" id="IPR015943">
    <property type="entry name" value="WD40/YVTN_repeat-like_dom_sf"/>
</dbReference>
<sequence>MATTREAVSLVAALLEEHGLVETLAALEKEAGTLLHDGAVVDPAELERKLRALRVAHVPAASAELGDEDPLMAPFTGRLATALERTVSGAHASNVLCATFCGESRELVASGGADKLIALTSTSTGEVMHRLATHNAPVLAVAAQPDGGSLLASTAMDGRVQLHDLGTRTLLHEWRDAHRKYALCATWRDGENFATCSSDGMVAAFRAGGESGSFDKCLDLPLSHDHGVTSVGWGRGASAPVLVASVQDSHVLKYYDCAAQRLWSVSMNELDDEHVSFSAMHIAVHPSGKYLAVATDRQRTFVYEWGSRTRVRTLISDFKADDFAPAPRQSWDADGRHLYVAAGEATVALWDVGMERQVSQLVGHSAIVRGLHVCDRPGSRRAVTCSFDKTVRVWGEATAPA</sequence>
<dbReference type="PROSITE" id="PS50082">
    <property type="entry name" value="WD_REPEATS_2"/>
    <property type="match status" value="1"/>
</dbReference>
<dbReference type="InterPro" id="IPR006594">
    <property type="entry name" value="LisH"/>
</dbReference>
<evidence type="ECO:0000256" key="3">
    <source>
        <dbReference type="PROSITE-ProRule" id="PRU00221"/>
    </source>
</evidence>
<comment type="caution">
    <text evidence="4">The sequence shown here is derived from an EMBL/GenBank/DDBJ whole genome shotgun (WGS) entry which is preliminary data.</text>
</comment>
<protein>
    <submittedName>
        <fullName evidence="4">Uncharacterized protein</fullName>
    </submittedName>
</protein>
<evidence type="ECO:0000313" key="4">
    <source>
        <dbReference type="EMBL" id="KAG8469118.1"/>
    </source>
</evidence>
<dbReference type="Pfam" id="PF00400">
    <property type="entry name" value="WD40"/>
    <property type="match status" value="2"/>
</dbReference>
<evidence type="ECO:0000256" key="2">
    <source>
        <dbReference type="ARBA" id="ARBA00022737"/>
    </source>
</evidence>
<dbReference type="PANTHER" id="PTHR19848">
    <property type="entry name" value="WD40 REPEAT PROTEIN"/>
    <property type="match status" value="1"/>
</dbReference>
<dbReference type="InterPro" id="IPR001680">
    <property type="entry name" value="WD40_rpt"/>
</dbReference>
<dbReference type="Proteomes" id="UP000751190">
    <property type="component" value="Unassembled WGS sequence"/>
</dbReference>
<keyword evidence="2" id="KW-0677">Repeat</keyword>
<accession>A0A8J6CIR1</accession>
<evidence type="ECO:0000256" key="1">
    <source>
        <dbReference type="ARBA" id="ARBA00022574"/>
    </source>
</evidence>
<dbReference type="SUPFAM" id="SSF50978">
    <property type="entry name" value="WD40 repeat-like"/>
    <property type="match status" value="1"/>
</dbReference>
<keyword evidence="1 3" id="KW-0853">WD repeat</keyword>
<reference evidence="4" key="1">
    <citation type="submission" date="2021-05" db="EMBL/GenBank/DDBJ databases">
        <title>The genome of the haptophyte Pavlova lutheri (Diacronema luteri, Pavlovales) - a model for lipid biosynthesis in eukaryotic algae.</title>
        <authorList>
            <person name="Hulatt C.J."/>
            <person name="Posewitz M.C."/>
        </authorList>
    </citation>
    <scope>NUCLEOTIDE SEQUENCE</scope>
    <source>
        <strain evidence="4">NIVA-4/92</strain>
    </source>
</reference>
<gene>
    <name evidence="4" type="ORF">KFE25_007636</name>
</gene>
<dbReference type="Gene3D" id="2.130.10.10">
    <property type="entry name" value="YVTN repeat-like/Quinoprotein amine dehydrogenase"/>
    <property type="match status" value="2"/>
</dbReference>